<dbReference type="InterPro" id="IPR036291">
    <property type="entry name" value="NAD(P)-bd_dom_sf"/>
</dbReference>
<evidence type="ECO:0000313" key="6">
    <source>
        <dbReference type="Proteomes" id="UP000034838"/>
    </source>
</evidence>
<dbReference type="Pfam" id="PF08240">
    <property type="entry name" value="ADH_N"/>
    <property type="match status" value="1"/>
</dbReference>
<dbReference type="PANTHER" id="PTHR48106:SF13">
    <property type="entry name" value="QUINONE OXIDOREDUCTASE-RELATED"/>
    <property type="match status" value="1"/>
</dbReference>
<dbReference type="Proteomes" id="UP000034838">
    <property type="component" value="Unassembled WGS sequence"/>
</dbReference>
<dbReference type="GO" id="GO:0005829">
    <property type="term" value="C:cytosol"/>
    <property type="evidence" value="ECO:0007669"/>
    <property type="project" value="TreeGrafter"/>
</dbReference>
<dbReference type="Pfam" id="PF00107">
    <property type="entry name" value="ADH_zinc_N"/>
    <property type="match status" value="1"/>
</dbReference>
<dbReference type="InterPro" id="IPR013154">
    <property type="entry name" value="ADH-like_N"/>
</dbReference>
<dbReference type="SUPFAM" id="SSF50129">
    <property type="entry name" value="GroES-like"/>
    <property type="match status" value="1"/>
</dbReference>
<dbReference type="SMART" id="SM00829">
    <property type="entry name" value="PKS_ER"/>
    <property type="match status" value="1"/>
</dbReference>
<dbReference type="PANTHER" id="PTHR48106">
    <property type="entry name" value="QUINONE OXIDOREDUCTASE PIG3-RELATED"/>
    <property type="match status" value="1"/>
</dbReference>
<accession>A0A1J4PR00</accession>
<keyword evidence="1" id="KW-0521">NADP</keyword>
<evidence type="ECO:0000259" key="4">
    <source>
        <dbReference type="SMART" id="SM00829"/>
    </source>
</evidence>
<gene>
    <name evidence="5" type="ORF">VT52_034035</name>
</gene>
<dbReference type="AlphaFoldDB" id="A0A1J4PR00"/>
<proteinExistence type="predicted"/>
<comment type="caution">
    <text evidence="5">The sequence shown here is derived from an EMBL/GenBank/DDBJ whole genome shotgun (WGS) entry which is preliminary data.</text>
</comment>
<feature type="region of interest" description="Disordered" evidence="3">
    <location>
        <begin position="1"/>
        <end position="27"/>
    </location>
</feature>
<dbReference type="InterPro" id="IPR020843">
    <property type="entry name" value="ER"/>
</dbReference>
<evidence type="ECO:0000256" key="3">
    <source>
        <dbReference type="SAM" id="MobiDB-lite"/>
    </source>
</evidence>
<dbReference type="CDD" id="cd05286">
    <property type="entry name" value="QOR2"/>
    <property type="match status" value="1"/>
</dbReference>
<protein>
    <submittedName>
        <fullName evidence="5">NADPH:quinone reductase</fullName>
    </submittedName>
</protein>
<dbReference type="Gene3D" id="3.90.180.10">
    <property type="entry name" value="Medium-chain alcohol dehydrogenases, catalytic domain"/>
    <property type="match status" value="1"/>
</dbReference>
<evidence type="ECO:0000256" key="2">
    <source>
        <dbReference type="ARBA" id="ARBA00023002"/>
    </source>
</evidence>
<reference evidence="5" key="1">
    <citation type="submission" date="2016-10" db="EMBL/GenBank/DDBJ databases">
        <title>Genome sequence of Streptomyces malaysiense MUSC 136.</title>
        <authorList>
            <person name="Lee L.-H."/>
            <person name="Ser H.-L."/>
        </authorList>
    </citation>
    <scope>NUCLEOTIDE SEQUENCE [LARGE SCALE GENOMIC DNA]</scope>
    <source>
        <strain evidence="5">MUSC 136</strain>
    </source>
</reference>
<dbReference type="OrthoDB" id="9805883at2"/>
<evidence type="ECO:0000313" key="5">
    <source>
        <dbReference type="EMBL" id="OIK23162.1"/>
    </source>
</evidence>
<dbReference type="InterPro" id="IPR047618">
    <property type="entry name" value="QOR-like"/>
</dbReference>
<keyword evidence="2" id="KW-0560">Oxidoreductase</keyword>
<keyword evidence="6" id="KW-1185">Reference proteome</keyword>
<organism evidence="5 6">
    <name type="scientific">Streptomyces malaysiense</name>
    <dbReference type="NCBI Taxonomy" id="1428626"/>
    <lineage>
        <taxon>Bacteria</taxon>
        <taxon>Bacillati</taxon>
        <taxon>Actinomycetota</taxon>
        <taxon>Actinomycetes</taxon>
        <taxon>Kitasatosporales</taxon>
        <taxon>Streptomycetaceae</taxon>
        <taxon>Streptomyces</taxon>
    </lineage>
</organism>
<name>A0A1J4PR00_9ACTN</name>
<dbReference type="RefSeq" id="WP_046426236.1">
    <property type="nucleotide sequence ID" value="NZ_LBDA02000128.1"/>
</dbReference>
<dbReference type="EMBL" id="LBDA02000128">
    <property type="protein sequence ID" value="OIK23162.1"/>
    <property type="molecule type" value="Genomic_DNA"/>
</dbReference>
<feature type="domain" description="Enoyl reductase (ER)" evidence="4">
    <location>
        <begin position="10"/>
        <end position="322"/>
    </location>
</feature>
<feature type="compositionally biased region" description="Basic and acidic residues" evidence="3">
    <location>
        <begin position="1"/>
        <end position="23"/>
    </location>
</feature>
<dbReference type="SUPFAM" id="SSF51735">
    <property type="entry name" value="NAD(P)-binding Rossmann-fold domains"/>
    <property type="match status" value="1"/>
</dbReference>
<dbReference type="GO" id="GO:0003960">
    <property type="term" value="F:quinone reductase (NADPH) activity"/>
    <property type="evidence" value="ECO:0007669"/>
    <property type="project" value="InterPro"/>
</dbReference>
<evidence type="ECO:0000256" key="1">
    <source>
        <dbReference type="ARBA" id="ARBA00022857"/>
    </source>
</evidence>
<dbReference type="Gene3D" id="3.40.50.720">
    <property type="entry name" value="NAD(P)-binding Rossmann-like Domain"/>
    <property type="match status" value="1"/>
</dbReference>
<sequence>MRAVVAERHGGPEVLTETDHPDPRPGPGGLLVRLAAAGINYKDLYEREGRAAPRAPFVPGSEGAGTVLATGTGVTGFRPGDRVAWCAAPASYAELVAVPARAAVRVPDDVSDTDAAASMLQGLTAHYLTTSTYRAAEGETALVHSAAGGLGQHLVRLLVRRGARVIGTVSAPGKVVAAEAAGAHHVIVRGGDPGELSRRVLDHTGGRGADVVYDGIGKDTFEAGLAALRPRGMFVLVGAASGPVPPFDPQSLAPRGSLFLTRPTLVDHATDPDELTARADDVFRWLREGVLKTVIGGRYGFDRAAAAHADLQSGTTTGKLLLQPGH</sequence>
<dbReference type="GO" id="GO:0070402">
    <property type="term" value="F:NADPH binding"/>
    <property type="evidence" value="ECO:0007669"/>
    <property type="project" value="TreeGrafter"/>
</dbReference>
<dbReference type="InterPro" id="IPR013149">
    <property type="entry name" value="ADH-like_C"/>
</dbReference>
<dbReference type="InterPro" id="IPR011032">
    <property type="entry name" value="GroES-like_sf"/>
</dbReference>
<dbReference type="GO" id="GO:0035925">
    <property type="term" value="F:mRNA 3'-UTR AU-rich region binding"/>
    <property type="evidence" value="ECO:0007669"/>
    <property type="project" value="TreeGrafter"/>
</dbReference>